<organism evidence="1 2">
    <name type="scientific">Gemmobacter denitrificans</name>
    <dbReference type="NCBI Taxonomy" id="3123040"/>
    <lineage>
        <taxon>Bacteria</taxon>
        <taxon>Pseudomonadati</taxon>
        <taxon>Pseudomonadota</taxon>
        <taxon>Alphaproteobacteria</taxon>
        <taxon>Rhodobacterales</taxon>
        <taxon>Paracoccaceae</taxon>
        <taxon>Gemmobacter</taxon>
    </lineage>
</organism>
<evidence type="ECO:0000313" key="1">
    <source>
        <dbReference type="EMBL" id="MEH7827643.1"/>
    </source>
</evidence>
<name>A0ABU8BSH6_9RHOB</name>
<protein>
    <submittedName>
        <fullName evidence="1">Uncharacterized protein</fullName>
    </submittedName>
</protein>
<dbReference type="Proteomes" id="UP001431963">
    <property type="component" value="Unassembled WGS sequence"/>
</dbReference>
<evidence type="ECO:0000313" key="2">
    <source>
        <dbReference type="Proteomes" id="UP001431963"/>
    </source>
</evidence>
<reference evidence="1" key="1">
    <citation type="submission" date="2024-02" db="EMBL/GenBank/DDBJ databases">
        <title>Genome sequences of strain Gemmobacter sp. JM10B15.</title>
        <authorList>
            <person name="Zhang M."/>
        </authorList>
    </citation>
    <scope>NUCLEOTIDE SEQUENCE</scope>
    <source>
        <strain evidence="1">JM10B15</strain>
    </source>
</reference>
<dbReference type="EMBL" id="JBALHR010000002">
    <property type="protein sequence ID" value="MEH7827643.1"/>
    <property type="molecule type" value="Genomic_DNA"/>
</dbReference>
<accession>A0ABU8BSH6</accession>
<proteinExistence type="predicted"/>
<sequence>MCKEIVDEPIKAPEGCRIAIDLRGPFRVAILLDPEGVQVGREAIGHTVDLARAALQEQFSNAI</sequence>
<gene>
    <name evidence="1" type="ORF">V6590_05750</name>
</gene>
<comment type="caution">
    <text evidence="1">The sequence shown here is derived from an EMBL/GenBank/DDBJ whole genome shotgun (WGS) entry which is preliminary data.</text>
</comment>
<keyword evidence="2" id="KW-1185">Reference proteome</keyword>